<dbReference type="Gene3D" id="1.20.1250.20">
    <property type="entry name" value="MFS general substrate transporter like domains"/>
    <property type="match status" value="2"/>
</dbReference>
<comment type="subcellular location">
    <subcellularLocation>
        <location evidence="1">Membrane</location>
        <topology evidence="1">Multi-pass membrane protein</topology>
    </subcellularLocation>
</comment>
<feature type="transmembrane region" description="Helical" evidence="4">
    <location>
        <begin position="265"/>
        <end position="288"/>
    </location>
</feature>
<dbReference type="PANTHER" id="PTHR11360:SF315">
    <property type="entry name" value="TRANSPORTER MCH2-RELATED"/>
    <property type="match status" value="1"/>
</dbReference>
<feature type="transmembrane region" description="Helical" evidence="4">
    <location>
        <begin position="165"/>
        <end position="186"/>
    </location>
</feature>
<feature type="transmembrane region" description="Helical" evidence="4">
    <location>
        <begin position="103"/>
        <end position="127"/>
    </location>
</feature>
<dbReference type="InterPro" id="IPR050327">
    <property type="entry name" value="Proton-linked_MCT"/>
</dbReference>
<reference evidence="5 6" key="1">
    <citation type="journal article" date="2013" name="PLoS Genet.">
        <title>The genome and development-dependent transcriptomes of Pyronema confluens: a window into fungal evolution.</title>
        <authorList>
            <person name="Traeger S."/>
            <person name="Altegoer F."/>
            <person name="Freitag M."/>
            <person name="Gabaldon T."/>
            <person name="Kempken F."/>
            <person name="Kumar A."/>
            <person name="Marcet-Houben M."/>
            <person name="Poggeler S."/>
            <person name="Stajich J.E."/>
            <person name="Nowrousian M."/>
        </authorList>
    </citation>
    <scope>NUCLEOTIDE SEQUENCE [LARGE SCALE GENOMIC DNA]</scope>
    <source>
        <strain evidence="6">CBS 100304</strain>
        <tissue evidence="5">Vegetative mycelium</tissue>
    </source>
</reference>
<keyword evidence="4" id="KW-1133">Transmembrane helix</keyword>
<evidence type="ECO:0000256" key="4">
    <source>
        <dbReference type="SAM" id="Phobius"/>
    </source>
</evidence>
<dbReference type="GO" id="GO:0022857">
    <property type="term" value="F:transmembrane transporter activity"/>
    <property type="evidence" value="ECO:0007669"/>
    <property type="project" value="InterPro"/>
</dbReference>
<dbReference type="EMBL" id="HF935724">
    <property type="protein sequence ID" value="CCX32096.1"/>
    <property type="molecule type" value="Genomic_DNA"/>
</dbReference>
<feature type="transmembrane region" description="Helical" evidence="4">
    <location>
        <begin position="223"/>
        <end position="244"/>
    </location>
</feature>
<dbReference type="InterPro" id="IPR011701">
    <property type="entry name" value="MFS"/>
</dbReference>
<dbReference type="SUPFAM" id="SSF103473">
    <property type="entry name" value="MFS general substrate transporter"/>
    <property type="match status" value="1"/>
</dbReference>
<dbReference type="PANTHER" id="PTHR11360">
    <property type="entry name" value="MONOCARBOXYLATE TRANSPORTER"/>
    <property type="match status" value="1"/>
</dbReference>
<comment type="similarity">
    <text evidence="2">Belongs to the major facilitator superfamily. Monocarboxylate porter (TC 2.A.1.13) family.</text>
</comment>
<dbReference type="GO" id="GO:0016020">
    <property type="term" value="C:membrane"/>
    <property type="evidence" value="ECO:0007669"/>
    <property type="project" value="UniProtKB-SubCell"/>
</dbReference>
<dbReference type="AlphaFoldDB" id="U4LV01"/>
<feature type="transmembrane region" description="Helical" evidence="4">
    <location>
        <begin position="198"/>
        <end position="217"/>
    </location>
</feature>
<dbReference type="OrthoDB" id="2213137at2759"/>
<proteinExistence type="inferred from homology"/>
<keyword evidence="4" id="KW-0812">Transmembrane</keyword>
<dbReference type="eggNOG" id="KOG2504">
    <property type="taxonomic scope" value="Eukaryota"/>
</dbReference>
<organism evidence="5 6">
    <name type="scientific">Pyronema omphalodes (strain CBS 100304)</name>
    <name type="common">Pyronema confluens</name>
    <dbReference type="NCBI Taxonomy" id="1076935"/>
    <lineage>
        <taxon>Eukaryota</taxon>
        <taxon>Fungi</taxon>
        <taxon>Dikarya</taxon>
        <taxon>Ascomycota</taxon>
        <taxon>Pezizomycotina</taxon>
        <taxon>Pezizomycetes</taxon>
        <taxon>Pezizales</taxon>
        <taxon>Pyronemataceae</taxon>
        <taxon>Pyronema</taxon>
    </lineage>
</organism>
<feature type="region of interest" description="Disordered" evidence="3">
    <location>
        <begin position="469"/>
        <end position="500"/>
    </location>
</feature>
<evidence type="ECO:0000313" key="5">
    <source>
        <dbReference type="EMBL" id="CCX32096.1"/>
    </source>
</evidence>
<dbReference type="Proteomes" id="UP000018144">
    <property type="component" value="Unassembled WGS sequence"/>
</dbReference>
<dbReference type="CDD" id="cd17352">
    <property type="entry name" value="MFS_MCT_SLC16"/>
    <property type="match status" value="1"/>
</dbReference>
<protein>
    <submittedName>
        <fullName evidence="5">Similar to Probable transporter MCH2 acc. no. P36032</fullName>
    </submittedName>
</protein>
<feature type="transmembrane region" description="Helical" evidence="4">
    <location>
        <begin position="347"/>
        <end position="366"/>
    </location>
</feature>
<sequence>MTHPSSESDYKPSGSNDIEQKYNDVDGESNHELELRQIPSDAPGMPAVIENEHVDVPPDGGYGWVCVAAGFMINACTWGVNSSYGVYLAHYLHENVYPGATPLMYAFIGGLSISSSMIIGPLATLCLRKTSTRTVMMAGVLMETGALIAASFSKQIWHLFLTQGVFFGIGMGFLFTGSVGVISQWFAKKRSVATGITAAGSGIGGLIFSLSIRHIITTMGTPWAFRIVAVAIFVNNSICTYFTRDRNKFVNPNQRAFDLAILRRYEFLLTVAWGFFSMLGYVVILFSLPVDTRKKWQLTSPRLPDFATSRGFSKVQGSVLGALLNLSMAFGRPLVGLSSDYYGRLNVSGLMTLITGISCFAIWLPAKTFGVAIFFSLVNGAVCGTFWTTIAPVCVEVVGLKDLPSALSLMWLSVVLPTTFSEPIGLLLRRPDMENQYLYPQIFSGVMYLAAAGCVYLLRAWKVGDNDRREKEEEEKREAARGDKEDFQAPAEVQQERPRPFEKWRGKEVSRWFRYGVV</sequence>
<name>U4LV01_PYROM</name>
<feature type="region of interest" description="Disordered" evidence="3">
    <location>
        <begin position="1"/>
        <end position="27"/>
    </location>
</feature>
<feature type="transmembrane region" description="Helical" evidence="4">
    <location>
        <begin position="372"/>
        <end position="395"/>
    </location>
</feature>
<keyword evidence="4" id="KW-0472">Membrane</keyword>
<feature type="compositionally biased region" description="Basic and acidic residues" evidence="3">
    <location>
        <begin position="18"/>
        <end position="27"/>
    </location>
</feature>
<feature type="transmembrane region" description="Helical" evidence="4">
    <location>
        <begin position="438"/>
        <end position="458"/>
    </location>
</feature>
<feature type="compositionally biased region" description="Basic and acidic residues" evidence="3">
    <location>
        <begin position="469"/>
        <end position="487"/>
    </location>
</feature>
<evidence type="ECO:0000313" key="6">
    <source>
        <dbReference type="Proteomes" id="UP000018144"/>
    </source>
</evidence>
<evidence type="ECO:0000256" key="3">
    <source>
        <dbReference type="SAM" id="MobiDB-lite"/>
    </source>
</evidence>
<dbReference type="InterPro" id="IPR036259">
    <property type="entry name" value="MFS_trans_sf"/>
</dbReference>
<dbReference type="OMA" id="AWCNGSI"/>
<feature type="compositionally biased region" description="Basic and acidic residues" evidence="3">
    <location>
        <begin position="1"/>
        <end position="10"/>
    </location>
</feature>
<gene>
    <name evidence="5" type="ORF">PCON_12366</name>
</gene>
<dbReference type="Pfam" id="PF07690">
    <property type="entry name" value="MFS_1"/>
    <property type="match status" value="1"/>
</dbReference>
<accession>U4LV01</accession>
<evidence type="ECO:0000256" key="1">
    <source>
        <dbReference type="ARBA" id="ARBA00004141"/>
    </source>
</evidence>
<evidence type="ECO:0000256" key="2">
    <source>
        <dbReference type="ARBA" id="ARBA00006727"/>
    </source>
</evidence>
<keyword evidence="6" id="KW-1185">Reference proteome</keyword>